<dbReference type="InterPro" id="IPR045057">
    <property type="entry name" value="Gcn5-rel_NAT"/>
</dbReference>
<evidence type="ECO:0000259" key="1">
    <source>
        <dbReference type="PROSITE" id="PS51729"/>
    </source>
</evidence>
<dbReference type="RefSeq" id="WP_180282431.1">
    <property type="nucleotide sequence ID" value="NZ_JABFDB010000008.1"/>
</dbReference>
<organism evidence="2 3">
    <name type="scientific">Azospirillum oleiclasticum</name>
    <dbReference type="NCBI Taxonomy" id="2735135"/>
    <lineage>
        <taxon>Bacteria</taxon>
        <taxon>Pseudomonadati</taxon>
        <taxon>Pseudomonadota</taxon>
        <taxon>Alphaproteobacteria</taxon>
        <taxon>Rhodospirillales</taxon>
        <taxon>Azospirillaceae</taxon>
        <taxon>Azospirillum</taxon>
    </lineage>
</organism>
<dbReference type="PROSITE" id="PS51729">
    <property type="entry name" value="GNAT_YJDJ"/>
    <property type="match status" value="1"/>
</dbReference>
<dbReference type="PANTHER" id="PTHR31435">
    <property type="entry name" value="PROTEIN NATD1"/>
    <property type="match status" value="1"/>
</dbReference>
<dbReference type="EMBL" id="JABFDB010000008">
    <property type="protein sequence ID" value="NYZ20669.1"/>
    <property type="molecule type" value="Genomic_DNA"/>
</dbReference>
<dbReference type="InterPro" id="IPR031165">
    <property type="entry name" value="GNAT_YJDJ"/>
</dbReference>
<gene>
    <name evidence="2" type="ORF">HND93_13185</name>
</gene>
<dbReference type="Pfam" id="PF14542">
    <property type="entry name" value="Acetyltransf_CG"/>
    <property type="match status" value="1"/>
</dbReference>
<feature type="domain" description="N-acetyltransferase" evidence="1">
    <location>
        <begin position="8"/>
        <end position="93"/>
    </location>
</feature>
<comment type="caution">
    <text evidence="2">The sequence shown here is derived from an EMBL/GenBank/DDBJ whole genome shotgun (WGS) entry which is preliminary data.</text>
</comment>
<name>A0ABX2T8L0_9PROT</name>
<dbReference type="PANTHER" id="PTHR31435:SF10">
    <property type="entry name" value="BSR4717 PROTEIN"/>
    <property type="match status" value="1"/>
</dbReference>
<protein>
    <submittedName>
        <fullName evidence="2">N-acetyltransferase</fullName>
    </submittedName>
</protein>
<evidence type="ECO:0000313" key="3">
    <source>
        <dbReference type="Proteomes" id="UP000584642"/>
    </source>
</evidence>
<accession>A0ABX2T8L0</accession>
<sequence>MPDTVPITDNAARSRFEYDVDGRIVFANYRRDGDTVLIPHVEAPPSLRGTGAADRLMRAIMETARRDGLRIVPICSYAAAWMRRHREYADVVG</sequence>
<reference evidence="2 3" key="1">
    <citation type="submission" date="2020-05" db="EMBL/GenBank/DDBJ databases">
        <title>Azospirillum oleiclasticum sp. nov, a nitrogen-fixing and heavy crude oil-emulsifying bacterium isolated from the crude oil of Yumen Oilfield.</title>
        <authorList>
            <person name="Wu D."/>
            <person name="Cai M."/>
            <person name="Zhang X."/>
        </authorList>
    </citation>
    <scope>NUCLEOTIDE SEQUENCE [LARGE SCALE GENOMIC DNA]</scope>
    <source>
        <strain evidence="2 3">ROY-1-1-2</strain>
    </source>
</reference>
<keyword evidence="3" id="KW-1185">Reference proteome</keyword>
<dbReference type="Gene3D" id="3.40.630.30">
    <property type="match status" value="1"/>
</dbReference>
<dbReference type="InterPro" id="IPR016181">
    <property type="entry name" value="Acyl_CoA_acyltransferase"/>
</dbReference>
<evidence type="ECO:0000313" key="2">
    <source>
        <dbReference type="EMBL" id="NYZ20669.1"/>
    </source>
</evidence>
<dbReference type="Proteomes" id="UP000584642">
    <property type="component" value="Unassembled WGS sequence"/>
</dbReference>
<proteinExistence type="predicted"/>
<dbReference type="SUPFAM" id="SSF55729">
    <property type="entry name" value="Acyl-CoA N-acyltransferases (Nat)"/>
    <property type="match status" value="1"/>
</dbReference>